<dbReference type="GO" id="GO:0032790">
    <property type="term" value="P:ribosome disassembly"/>
    <property type="evidence" value="ECO:0007669"/>
    <property type="project" value="TreeGrafter"/>
</dbReference>
<dbReference type="GO" id="GO:0071025">
    <property type="term" value="P:RNA surveillance"/>
    <property type="evidence" value="ECO:0007669"/>
    <property type="project" value="InterPro"/>
</dbReference>
<dbReference type="PANTHER" id="PTHR10853:SF0">
    <property type="entry name" value="PROTEIN PELOTA HOMOLOG"/>
    <property type="match status" value="1"/>
</dbReference>
<name>A0AA36FBQ1_OCTVU</name>
<dbReference type="GO" id="GO:0070651">
    <property type="term" value="P:nonfunctional rRNA decay"/>
    <property type="evidence" value="ECO:0007669"/>
    <property type="project" value="TreeGrafter"/>
</dbReference>
<evidence type="ECO:0000256" key="1">
    <source>
        <dbReference type="SAM" id="Phobius"/>
    </source>
</evidence>
<dbReference type="GO" id="GO:0070966">
    <property type="term" value="P:nuclear-transcribed mRNA catabolic process, no-go decay"/>
    <property type="evidence" value="ECO:0007669"/>
    <property type="project" value="InterPro"/>
</dbReference>
<gene>
    <name evidence="4" type="ORF">OCTVUL_1B011040</name>
</gene>
<protein>
    <recommendedName>
        <fullName evidence="3">Pelota N-terminal domain-containing protein</fullName>
    </recommendedName>
</protein>
<evidence type="ECO:0000313" key="4">
    <source>
        <dbReference type="EMBL" id="CAI9729008.1"/>
    </source>
</evidence>
<feature type="signal peptide" evidence="2">
    <location>
        <begin position="1"/>
        <end position="16"/>
    </location>
</feature>
<keyword evidence="1" id="KW-0472">Membrane</keyword>
<proteinExistence type="predicted"/>
<dbReference type="GO" id="GO:0005737">
    <property type="term" value="C:cytoplasm"/>
    <property type="evidence" value="ECO:0007669"/>
    <property type="project" value="TreeGrafter"/>
</dbReference>
<feature type="transmembrane region" description="Helical" evidence="1">
    <location>
        <begin position="51"/>
        <end position="72"/>
    </location>
</feature>
<keyword evidence="1" id="KW-1133">Transmembrane helix</keyword>
<accession>A0AA36FBQ1</accession>
<evidence type="ECO:0000256" key="2">
    <source>
        <dbReference type="SAM" id="SignalP"/>
    </source>
</evidence>
<dbReference type="Proteomes" id="UP001162480">
    <property type="component" value="Chromosome 10"/>
</dbReference>
<dbReference type="GO" id="GO:0070481">
    <property type="term" value="P:nuclear-transcribed mRNA catabolic process, non-stop decay"/>
    <property type="evidence" value="ECO:0007669"/>
    <property type="project" value="InterPro"/>
</dbReference>
<keyword evidence="1" id="KW-0812">Transmembrane</keyword>
<dbReference type="Gene3D" id="2.30.30.870">
    <property type="entry name" value="Pelota, domain A"/>
    <property type="match status" value="1"/>
</dbReference>
<feature type="chain" id="PRO_5041371653" description="Pelota N-terminal domain-containing protein" evidence="2">
    <location>
        <begin position="17"/>
        <end position="233"/>
    </location>
</feature>
<sequence length="233" mass="24125">MFSCGLVIALFCGSHADVVVEVIAAATGVGVALVVAVIVVKVVAVIVAFTVFVAIVVLVCCSHCCAFVAVAIEVPYKFLYAAIILTFHSTIVIASAAVAATFAGVPFAAVAASTTAAHAALTGATTAATGTATPCTLRRVDCDNVHDNNAAAAAAAGDDGIYILINMSVPFSQLAEYQYLKLGAYHTLDFEANRKLTLGKRWDTITLERTDTACDPAQNAMLAAVLMQESFCQ</sequence>
<dbReference type="SUPFAM" id="SSF159065">
    <property type="entry name" value="Dom34/Pelota N-terminal domain-like"/>
    <property type="match status" value="1"/>
</dbReference>
<dbReference type="InterPro" id="IPR004405">
    <property type="entry name" value="TF_pelota"/>
</dbReference>
<dbReference type="EMBL" id="OX597823">
    <property type="protein sequence ID" value="CAI9729008.1"/>
    <property type="molecule type" value="Genomic_DNA"/>
</dbReference>
<organism evidence="4 5">
    <name type="scientific">Octopus vulgaris</name>
    <name type="common">Common octopus</name>
    <dbReference type="NCBI Taxonomy" id="6645"/>
    <lineage>
        <taxon>Eukaryota</taxon>
        <taxon>Metazoa</taxon>
        <taxon>Spiralia</taxon>
        <taxon>Lophotrochozoa</taxon>
        <taxon>Mollusca</taxon>
        <taxon>Cephalopoda</taxon>
        <taxon>Coleoidea</taxon>
        <taxon>Octopodiformes</taxon>
        <taxon>Octopoda</taxon>
        <taxon>Incirrata</taxon>
        <taxon>Octopodidae</taxon>
        <taxon>Octopus</taxon>
    </lineage>
</organism>
<evidence type="ECO:0000313" key="5">
    <source>
        <dbReference type="Proteomes" id="UP001162480"/>
    </source>
</evidence>
<feature type="transmembrane region" description="Helical" evidence="1">
    <location>
        <begin position="26"/>
        <end position="44"/>
    </location>
</feature>
<dbReference type="Pfam" id="PF26356">
    <property type="entry name" value="Pelota_N"/>
    <property type="match status" value="1"/>
</dbReference>
<dbReference type="InterPro" id="IPR038069">
    <property type="entry name" value="Pelota/DOM34_N"/>
</dbReference>
<evidence type="ECO:0000259" key="3">
    <source>
        <dbReference type="Pfam" id="PF26356"/>
    </source>
</evidence>
<reference evidence="4" key="1">
    <citation type="submission" date="2023-08" db="EMBL/GenBank/DDBJ databases">
        <authorList>
            <person name="Alioto T."/>
            <person name="Alioto T."/>
            <person name="Gomez Garrido J."/>
        </authorList>
    </citation>
    <scope>NUCLEOTIDE SEQUENCE</scope>
</reference>
<dbReference type="AlphaFoldDB" id="A0AA36FBQ1"/>
<keyword evidence="5" id="KW-1185">Reference proteome</keyword>
<dbReference type="PANTHER" id="PTHR10853">
    <property type="entry name" value="PELOTA"/>
    <property type="match status" value="1"/>
</dbReference>
<feature type="transmembrane region" description="Helical" evidence="1">
    <location>
        <begin position="78"/>
        <end position="103"/>
    </location>
</feature>
<keyword evidence="2" id="KW-0732">Signal</keyword>
<dbReference type="InterPro" id="IPR058547">
    <property type="entry name" value="Pelota_N"/>
</dbReference>
<feature type="domain" description="Pelota N-terminal" evidence="3">
    <location>
        <begin position="175"/>
        <end position="214"/>
    </location>
</feature>